<organism evidence="3 4">
    <name type="scientific">Telluria aromaticivorans</name>
    <dbReference type="NCBI Taxonomy" id="2725995"/>
    <lineage>
        <taxon>Bacteria</taxon>
        <taxon>Pseudomonadati</taxon>
        <taxon>Pseudomonadota</taxon>
        <taxon>Betaproteobacteria</taxon>
        <taxon>Burkholderiales</taxon>
        <taxon>Oxalobacteraceae</taxon>
        <taxon>Telluria group</taxon>
        <taxon>Telluria</taxon>
    </lineage>
</organism>
<dbReference type="InterPro" id="IPR024534">
    <property type="entry name" value="JetD_C"/>
</dbReference>
<evidence type="ECO:0008006" key="5">
    <source>
        <dbReference type="Google" id="ProtNLM"/>
    </source>
</evidence>
<dbReference type="InterPro" id="IPR014544">
    <property type="entry name" value="UCP028408"/>
</dbReference>
<name>A0A7Y2K5J2_9BURK</name>
<dbReference type="AlphaFoldDB" id="A0A7Y2K5J2"/>
<evidence type="ECO:0000259" key="1">
    <source>
        <dbReference type="Pfam" id="PF09983"/>
    </source>
</evidence>
<dbReference type="Pfam" id="PF11795">
    <property type="entry name" value="DUF3322"/>
    <property type="match status" value="1"/>
</dbReference>
<dbReference type="RefSeq" id="WP_171088651.1">
    <property type="nucleotide sequence ID" value="NZ_JABAIV010000018.1"/>
</dbReference>
<sequence>MRGVRTARWTTPEDIVASTRQLWDSGALLRARFEGAALFPYELRLRQPGVADMGEQFEAVRAWIGALAVGDRERRGYGYDLVWRAVNHRQLGRNNIPVAAVIPSVEDALRMIGRAADARLFDRLAGATLEAFPALRAWLGSQPLKLLDHADAWERVLAVLHWFVAHPLPGIYLRQLDIEGVDTKFIESRRGLLTELLDQVLPAGAMLANTSGVGQFETRFGLVSKPALIRFRMLDPGHFIGGLSDLTVPVAQFATLDTRVERVFVTENEVNALAFPPVRSGMVVFGGGYGIDRLAQTGWLHDRELLYWGDIDTHGFAILDRLRANLPHVRSLLMDAQTLHVHARLWGQEDPDKRYTGELGRLTDAEHQLFIELCDNIHGERLRMEQERVGYRWALAAIRNA</sequence>
<keyword evidence="4" id="KW-1185">Reference proteome</keyword>
<dbReference type="Proteomes" id="UP000533905">
    <property type="component" value="Unassembled WGS sequence"/>
</dbReference>
<accession>A0A7Y2K5J2</accession>
<proteinExistence type="predicted"/>
<feature type="domain" description="DUF3322" evidence="2">
    <location>
        <begin position="12"/>
        <end position="198"/>
    </location>
</feature>
<dbReference type="EMBL" id="JABAIV010000018">
    <property type="protein sequence ID" value="NNG25864.1"/>
    <property type="molecule type" value="Genomic_DNA"/>
</dbReference>
<evidence type="ECO:0000259" key="2">
    <source>
        <dbReference type="Pfam" id="PF11795"/>
    </source>
</evidence>
<feature type="domain" description="Wadjet protein JetD C-terminal" evidence="1">
    <location>
        <begin position="221"/>
        <end position="396"/>
    </location>
</feature>
<evidence type="ECO:0000313" key="3">
    <source>
        <dbReference type="EMBL" id="NNG25864.1"/>
    </source>
</evidence>
<dbReference type="PIRSF" id="PIRSF028408">
    <property type="entry name" value="UCP028408"/>
    <property type="match status" value="1"/>
</dbReference>
<comment type="caution">
    <text evidence="3">The sequence shown here is derived from an EMBL/GenBank/DDBJ whole genome shotgun (WGS) entry which is preliminary data.</text>
</comment>
<reference evidence="3 4" key="1">
    <citation type="submission" date="2020-04" db="EMBL/GenBank/DDBJ databases">
        <title>Massilia sp. nov., a cold adapted bacteria isolated from Arctic soil.</title>
        <authorList>
            <person name="Son J."/>
            <person name="Ka J.-O."/>
        </authorList>
    </citation>
    <scope>NUCLEOTIDE SEQUENCE [LARGE SCALE GENOMIC DNA]</scope>
    <source>
        <strain evidence="3 4">ML15P13</strain>
    </source>
</reference>
<evidence type="ECO:0000313" key="4">
    <source>
        <dbReference type="Proteomes" id="UP000533905"/>
    </source>
</evidence>
<dbReference type="InterPro" id="IPR024537">
    <property type="entry name" value="DUF3322"/>
</dbReference>
<gene>
    <name evidence="3" type="ORF">HGB41_23050</name>
</gene>
<protein>
    <recommendedName>
        <fullName evidence="5">Wadjet protein JetD C-terminal domain-containing protein</fullName>
    </recommendedName>
</protein>
<dbReference type="Pfam" id="PF09983">
    <property type="entry name" value="JetD_C"/>
    <property type="match status" value="1"/>
</dbReference>